<evidence type="ECO:0000256" key="1">
    <source>
        <dbReference type="SAM" id="Phobius"/>
    </source>
</evidence>
<dbReference type="RefSeq" id="WP_108072395.1">
    <property type="nucleotide sequence ID" value="NZ_CP065425.1"/>
</dbReference>
<keyword evidence="1" id="KW-0472">Membrane</keyword>
<feature type="transmembrane region" description="Helical" evidence="1">
    <location>
        <begin position="174"/>
        <end position="194"/>
    </location>
</feature>
<feature type="transmembrane region" description="Helical" evidence="1">
    <location>
        <begin position="58"/>
        <end position="84"/>
    </location>
</feature>
<dbReference type="NCBIfam" id="NF041646">
    <property type="entry name" value="VC0807_fam"/>
    <property type="match status" value="1"/>
</dbReference>
<dbReference type="Proteomes" id="UP000595691">
    <property type="component" value="Chromosome"/>
</dbReference>
<dbReference type="GeneID" id="62499349"/>
<keyword evidence="1" id="KW-1133">Transmembrane helix</keyword>
<proteinExistence type="predicted"/>
<feature type="transmembrane region" description="Helical" evidence="1">
    <location>
        <begin position="137"/>
        <end position="162"/>
    </location>
</feature>
<reference evidence="2 3" key="1">
    <citation type="submission" date="2020-11" db="EMBL/GenBank/DDBJ databases">
        <title>Taxonomic evaluation of the Bacillus sporothermodurans group of bacteria based on whole genome sequences.</title>
        <authorList>
            <person name="Fiedler G."/>
            <person name="Herbstmann A.-D."/>
            <person name="Doll E."/>
            <person name="Wenning M."/>
            <person name="Brinks E."/>
            <person name="Kabisch J."/>
            <person name="Breitenwieser F."/>
            <person name="Lappann M."/>
            <person name="Boehnlein C."/>
            <person name="Franz C."/>
        </authorList>
    </citation>
    <scope>NUCLEOTIDE SEQUENCE [LARGE SCALE GENOMIC DNA]</scope>
    <source>
        <strain evidence="2 3">JCM 19841</strain>
    </source>
</reference>
<feature type="transmembrane region" description="Helical" evidence="1">
    <location>
        <begin position="30"/>
        <end position="51"/>
    </location>
</feature>
<dbReference type="EMBL" id="CP065425">
    <property type="protein sequence ID" value="QQZ09652.1"/>
    <property type="molecule type" value="Genomic_DNA"/>
</dbReference>
<gene>
    <name evidence="2" type="ORF">I5776_01305</name>
</gene>
<evidence type="ECO:0008006" key="4">
    <source>
        <dbReference type="Google" id="ProtNLM"/>
    </source>
</evidence>
<name>A0ABX7E5P0_9BACI</name>
<protein>
    <recommendedName>
        <fullName evidence="4">Integral membrane protein</fullName>
    </recommendedName>
</protein>
<feature type="transmembrane region" description="Helical" evidence="1">
    <location>
        <begin position="5"/>
        <end position="24"/>
    </location>
</feature>
<organism evidence="2 3">
    <name type="scientific">Heyndrickxia vini</name>
    <dbReference type="NCBI Taxonomy" id="1476025"/>
    <lineage>
        <taxon>Bacteria</taxon>
        <taxon>Bacillati</taxon>
        <taxon>Bacillota</taxon>
        <taxon>Bacilli</taxon>
        <taxon>Bacillales</taxon>
        <taxon>Bacillaceae</taxon>
        <taxon>Heyndrickxia</taxon>
    </lineage>
</organism>
<accession>A0ABX7E5P0</accession>
<sequence>MSKRIVIWDIICYLIFPIVIWNYGKNHIGEYYAMLVSTLPGILYSIVRFILLKRVNLFGIFMVLNLLIGTLVDVLAGSAIQMLWNDVFYSYILALIFIVTIVVNKPLFLFFSLDLVEMQGHNRTKMKSLFYQKKILFIYKLITFGFAFREILLSSLKIALILKYGVNSFDKSIILRQILSWGTFGISFYGFFYISKLLNNQTNSQKTSDIC</sequence>
<keyword evidence="3" id="KW-1185">Reference proteome</keyword>
<evidence type="ECO:0000313" key="3">
    <source>
        <dbReference type="Proteomes" id="UP000595691"/>
    </source>
</evidence>
<keyword evidence="1" id="KW-0812">Transmembrane</keyword>
<feature type="transmembrane region" description="Helical" evidence="1">
    <location>
        <begin position="90"/>
        <end position="116"/>
    </location>
</feature>
<evidence type="ECO:0000313" key="2">
    <source>
        <dbReference type="EMBL" id="QQZ09652.1"/>
    </source>
</evidence>